<gene>
    <name evidence="2 3" type="primary">rbfA</name>
    <name evidence="3" type="ORF">OSH07_00630</name>
</gene>
<dbReference type="NCBIfam" id="TIGR00082">
    <property type="entry name" value="rbfA"/>
    <property type="match status" value="1"/>
</dbReference>
<dbReference type="NCBIfam" id="NF001802">
    <property type="entry name" value="PRK00521.2-5"/>
    <property type="match status" value="1"/>
</dbReference>
<dbReference type="InterPro" id="IPR000238">
    <property type="entry name" value="RbfA"/>
</dbReference>
<dbReference type="SUPFAM" id="SSF89919">
    <property type="entry name" value="Ribosome-binding factor A, RbfA"/>
    <property type="match status" value="1"/>
</dbReference>
<dbReference type="Gene3D" id="3.30.300.20">
    <property type="match status" value="1"/>
</dbReference>
<dbReference type="InterPro" id="IPR015946">
    <property type="entry name" value="KH_dom-like_a/b"/>
</dbReference>
<dbReference type="Proteomes" id="UP001144805">
    <property type="component" value="Unassembled WGS sequence"/>
</dbReference>
<dbReference type="InterPro" id="IPR020053">
    <property type="entry name" value="Ribosome-bd_factorA_CS"/>
</dbReference>
<dbReference type="Pfam" id="PF02033">
    <property type="entry name" value="RBFA"/>
    <property type="match status" value="1"/>
</dbReference>
<evidence type="ECO:0000256" key="1">
    <source>
        <dbReference type="ARBA" id="ARBA00022517"/>
    </source>
</evidence>
<evidence type="ECO:0000256" key="2">
    <source>
        <dbReference type="HAMAP-Rule" id="MF_00003"/>
    </source>
</evidence>
<dbReference type="AlphaFoldDB" id="A0A9X3DXW8"/>
<keyword evidence="2" id="KW-0963">Cytoplasm</keyword>
<protein>
    <recommendedName>
        <fullName evidence="2">Ribosome-binding factor A</fullName>
    </recommendedName>
</protein>
<keyword evidence="1 2" id="KW-0690">Ribosome biogenesis</keyword>
<dbReference type="GO" id="GO:0005829">
    <property type="term" value="C:cytosol"/>
    <property type="evidence" value="ECO:0007669"/>
    <property type="project" value="TreeGrafter"/>
</dbReference>
<comment type="subcellular location">
    <subcellularLocation>
        <location evidence="2">Cytoplasm</location>
    </subcellularLocation>
</comment>
<organism evidence="3 4">
    <name type="scientific">Kaistia nematophila</name>
    <dbReference type="NCBI Taxonomy" id="2994654"/>
    <lineage>
        <taxon>Bacteria</taxon>
        <taxon>Pseudomonadati</taxon>
        <taxon>Pseudomonadota</taxon>
        <taxon>Alphaproteobacteria</taxon>
        <taxon>Hyphomicrobiales</taxon>
        <taxon>Kaistiaceae</taxon>
        <taxon>Kaistia</taxon>
    </lineage>
</organism>
<dbReference type="InterPro" id="IPR023799">
    <property type="entry name" value="RbfA_dom_sf"/>
</dbReference>
<proteinExistence type="inferred from homology"/>
<dbReference type="RefSeq" id="WP_266336676.1">
    <property type="nucleotide sequence ID" value="NZ_JAPKNK010000001.1"/>
</dbReference>
<comment type="similarity">
    <text evidence="2">Belongs to the RbfA family.</text>
</comment>
<dbReference type="EMBL" id="JAPKNK010000001">
    <property type="protein sequence ID" value="MCX5567689.1"/>
    <property type="molecule type" value="Genomic_DNA"/>
</dbReference>
<comment type="caution">
    <text evidence="3">The sequence shown here is derived from an EMBL/GenBank/DDBJ whole genome shotgun (WGS) entry which is preliminary data.</text>
</comment>
<dbReference type="HAMAP" id="MF_00003">
    <property type="entry name" value="RbfA"/>
    <property type="match status" value="1"/>
</dbReference>
<evidence type="ECO:0000313" key="3">
    <source>
        <dbReference type="EMBL" id="MCX5567689.1"/>
    </source>
</evidence>
<comment type="subunit">
    <text evidence="2">Monomer. Binds 30S ribosomal subunits, but not 50S ribosomal subunits or 70S ribosomes.</text>
</comment>
<dbReference type="PROSITE" id="PS01319">
    <property type="entry name" value="RBFA"/>
    <property type="match status" value="1"/>
</dbReference>
<evidence type="ECO:0000313" key="4">
    <source>
        <dbReference type="Proteomes" id="UP001144805"/>
    </source>
</evidence>
<sequence>MARTAANGKKIGVAGQRQLRVGELVRHALSEVLSRGNLNEPVLDGVIVTVPEVRVSNDLKMATCYVMPLGGDNGDAVVAALEQHRKYLRGEVSRRIELKFAVDLKFVLDKSFAEAAKIDALLRNDPVVRQDIEAGRGHDETDEE</sequence>
<reference evidence="3" key="1">
    <citation type="submission" date="2022-11" db="EMBL/GenBank/DDBJ databases">
        <title>Biodiversity and phylogenetic relationships of bacteria.</title>
        <authorList>
            <person name="Machado R.A.R."/>
            <person name="Bhat A."/>
            <person name="Loulou A."/>
            <person name="Kallel S."/>
        </authorList>
    </citation>
    <scope>NUCLEOTIDE SEQUENCE</scope>
    <source>
        <strain evidence="3">K-TC2</strain>
    </source>
</reference>
<dbReference type="GO" id="GO:0043024">
    <property type="term" value="F:ribosomal small subunit binding"/>
    <property type="evidence" value="ECO:0007669"/>
    <property type="project" value="TreeGrafter"/>
</dbReference>
<dbReference type="PANTHER" id="PTHR33515">
    <property type="entry name" value="RIBOSOME-BINDING FACTOR A, CHLOROPLASTIC-RELATED"/>
    <property type="match status" value="1"/>
</dbReference>
<comment type="function">
    <text evidence="2">One of several proteins that assist in the late maturation steps of the functional core of the 30S ribosomal subunit. Associates with free 30S ribosomal subunits (but not with 30S subunits that are part of 70S ribosomes or polysomes). Required for efficient processing of 16S rRNA. May interact with the 5'-terminal helix region of 16S rRNA.</text>
</comment>
<keyword evidence="4" id="KW-1185">Reference proteome</keyword>
<dbReference type="PANTHER" id="PTHR33515:SF1">
    <property type="entry name" value="RIBOSOME-BINDING FACTOR A, CHLOROPLASTIC-RELATED"/>
    <property type="match status" value="1"/>
</dbReference>
<name>A0A9X3DXW8_9HYPH</name>
<dbReference type="GO" id="GO:0030490">
    <property type="term" value="P:maturation of SSU-rRNA"/>
    <property type="evidence" value="ECO:0007669"/>
    <property type="project" value="UniProtKB-UniRule"/>
</dbReference>
<accession>A0A9X3DXW8</accession>